<dbReference type="InterPro" id="IPR047755">
    <property type="entry name" value="OrtA"/>
</dbReference>
<keyword evidence="2" id="KW-1185">Reference proteome</keyword>
<dbReference type="NCBIfam" id="NF040739">
    <property type="entry name" value="ornith_OrtA"/>
    <property type="match status" value="1"/>
</dbReference>
<accession>A0AA48GKC6</accession>
<name>A0AA48GKC6_9BACT</name>
<dbReference type="RefSeq" id="WP_316413309.1">
    <property type="nucleotide sequence ID" value="NZ_AP027080.1"/>
</dbReference>
<proteinExistence type="predicted"/>
<dbReference type="AlphaFoldDB" id="A0AA48GKC6"/>
<protein>
    <submittedName>
        <fullName evidence="1">Uncharacterized protein</fullName>
    </submittedName>
</protein>
<dbReference type="Proteomes" id="UP001238179">
    <property type="component" value="Chromosome"/>
</dbReference>
<gene>
    <name evidence="1" type="ORF">METEAL_38100</name>
</gene>
<dbReference type="Pfam" id="PF22010">
    <property type="entry name" value="OrtA"/>
    <property type="match status" value="1"/>
</dbReference>
<evidence type="ECO:0000313" key="1">
    <source>
        <dbReference type="EMBL" id="BDU74636.1"/>
    </source>
</evidence>
<evidence type="ECO:0000313" key="2">
    <source>
        <dbReference type="Proteomes" id="UP001238179"/>
    </source>
</evidence>
<reference evidence="2" key="1">
    <citation type="journal article" date="2023" name="Int. J. Syst. Evol. Microbiol.">
        <title>Mesoterricola silvestris gen. nov., sp. nov., Mesoterricola sediminis sp. nov., Geothrix oryzae sp. nov., Geothrix edaphica sp. nov., Geothrix rubra sp. nov., and Geothrix limicola sp. nov., six novel members of Acidobacteriota isolated from soils.</title>
        <authorList>
            <person name="Itoh H."/>
            <person name="Sugisawa Y."/>
            <person name="Mise K."/>
            <person name="Xu Z."/>
            <person name="Kuniyasu M."/>
            <person name="Ushijima N."/>
            <person name="Kawano K."/>
            <person name="Kobayashi E."/>
            <person name="Shiratori Y."/>
            <person name="Masuda Y."/>
            <person name="Senoo K."/>
        </authorList>
    </citation>
    <scope>NUCLEOTIDE SEQUENCE [LARGE SCALE GENOMIC DNA]</scope>
    <source>
        <strain evidence="2">W79</strain>
    </source>
</reference>
<organism evidence="1 2">
    <name type="scientific">Mesoterricola silvestris</name>
    <dbReference type="NCBI Taxonomy" id="2927979"/>
    <lineage>
        <taxon>Bacteria</taxon>
        <taxon>Pseudomonadati</taxon>
        <taxon>Acidobacteriota</taxon>
        <taxon>Holophagae</taxon>
        <taxon>Holophagales</taxon>
        <taxon>Holophagaceae</taxon>
        <taxon>Mesoterricola</taxon>
    </lineage>
</organism>
<sequence length="94" mass="10186">MCIVAKGTWVEVERVLSRPGERVPGLPRDGARTPQVVRVSGFLLEDAELGQHVRIRTIIGNEHAGKLRIENPGYGHSFVNTFPELLRASAGGAA</sequence>
<dbReference type="EMBL" id="AP027080">
    <property type="protein sequence ID" value="BDU74636.1"/>
    <property type="molecule type" value="Genomic_DNA"/>
</dbReference>
<dbReference type="KEGG" id="msil:METEAL_38100"/>